<accession>U6G4Z2</accession>
<evidence type="ECO:0000313" key="3">
    <source>
        <dbReference type="Proteomes" id="UP000018201"/>
    </source>
</evidence>
<protein>
    <submittedName>
        <fullName evidence="2">Uncharacterized protein</fullName>
    </submittedName>
</protein>
<name>U6G4Z2_9EIME</name>
<dbReference type="VEuPathDB" id="ToxoDB:EPH_0012800"/>
<organism evidence="2 3">
    <name type="scientific">Eimeria praecox</name>
    <dbReference type="NCBI Taxonomy" id="51316"/>
    <lineage>
        <taxon>Eukaryota</taxon>
        <taxon>Sar</taxon>
        <taxon>Alveolata</taxon>
        <taxon>Apicomplexa</taxon>
        <taxon>Conoidasida</taxon>
        <taxon>Coccidia</taxon>
        <taxon>Eucoccidiorida</taxon>
        <taxon>Eimeriorina</taxon>
        <taxon>Eimeriidae</taxon>
        <taxon>Eimeria</taxon>
    </lineage>
</organism>
<gene>
    <name evidence="2" type="ORF">EPH_0012800</name>
</gene>
<dbReference type="EMBL" id="HG690308">
    <property type="protein sequence ID" value="CDI74388.1"/>
    <property type="molecule type" value="Genomic_DNA"/>
</dbReference>
<keyword evidence="3" id="KW-1185">Reference proteome</keyword>
<reference evidence="2" key="2">
    <citation type="submission" date="2013-10" db="EMBL/GenBank/DDBJ databases">
        <authorList>
            <person name="Aslett M."/>
        </authorList>
    </citation>
    <scope>NUCLEOTIDE SEQUENCE [LARGE SCALE GENOMIC DNA]</scope>
    <source>
        <strain evidence="2">Houghton</strain>
    </source>
</reference>
<dbReference type="Proteomes" id="UP000018201">
    <property type="component" value="Unassembled WGS sequence"/>
</dbReference>
<sequence>MSAAAAAAAAAANHGSVEGSPGGGASAAGRDGYPPSSGAGEGPQIQQQPYPFVLQQQLAAQGIAHGYPGMLDGGAPVDPTQAQVAAFANQAAMYGPYGSPYALNIPAPPAGGPYYPGLGPHIPYAATEAFTLPGPSYYDPYGMLNPAACVAPVPAPENREVEQPKHLRRKANKKWFGCC</sequence>
<evidence type="ECO:0000256" key="1">
    <source>
        <dbReference type="SAM" id="MobiDB-lite"/>
    </source>
</evidence>
<dbReference type="AlphaFoldDB" id="U6G4Z2"/>
<reference evidence="2" key="1">
    <citation type="submission" date="2013-10" db="EMBL/GenBank/DDBJ databases">
        <title>Genomic analysis of the causative agents of coccidiosis in chickens.</title>
        <authorList>
            <person name="Reid A.J."/>
            <person name="Blake D."/>
            <person name="Billington K."/>
            <person name="Browne H."/>
            <person name="Dunn M."/>
            <person name="Hung S."/>
            <person name="Kawahara F."/>
            <person name="Miranda-Saavedra D."/>
            <person name="Mourier T."/>
            <person name="Nagra H."/>
            <person name="Otto T.D."/>
            <person name="Rawlings N."/>
            <person name="Sanchez A."/>
            <person name="Sanders M."/>
            <person name="Subramaniam C."/>
            <person name="Tay Y."/>
            <person name="Dear P."/>
            <person name="Doerig C."/>
            <person name="Gruber A."/>
            <person name="Parkinson J."/>
            <person name="Shirley M."/>
            <person name="Wan K.L."/>
            <person name="Berriman M."/>
            <person name="Tomley F."/>
            <person name="Pain A."/>
        </authorList>
    </citation>
    <scope>NUCLEOTIDE SEQUENCE [LARGE SCALE GENOMIC DNA]</scope>
    <source>
        <strain evidence="2">Houghton</strain>
    </source>
</reference>
<feature type="compositionally biased region" description="Low complexity" evidence="1">
    <location>
        <begin position="1"/>
        <end position="19"/>
    </location>
</feature>
<proteinExistence type="predicted"/>
<feature type="region of interest" description="Disordered" evidence="1">
    <location>
        <begin position="1"/>
        <end position="45"/>
    </location>
</feature>
<evidence type="ECO:0000313" key="2">
    <source>
        <dbReference type="EMBL" id="CDI74388.1"/>
    </source>
</evidence>